<dbReference type="PRINTS" id="PR00380">
    <property type="entry name" value="KINESINHEAVY"/>
</dbReference>
<dbReference type="EMBL" id="GL377610">
    <property type="protein sequence ID" value="EFJ18241.1"/>
    <property type="molecule type" value="Genomic_DNA"/>
</dbReference>
<proteinExistence type="inferred from homology"/>
<evidence type="ECO:0000256" key="3">
    <source>
        <dbReference type="ARBA" id="ARBA00023175"/>
    </source>
</evidence>
<dbReference type="SUPFAM" id="SSF52540">
    <property type="entry name" value="P-loop containing nucleoside triphosphate hydrolases"/>
    <property type="match status" value="1"/>
</dbReference>
<dbReference type="GO" id="GO:0007018">
    <property type="term" value="P:microtubule-based movement"/>
    <property type="evidence" value="ECO:0000318"/>
    <property type="project" value="GO_Central"/>
</dbReference>
<dbReference type="GO" id="GO:0005874">
    <property type="term" value="C:microtubule"/>
    <property type="evidence" value="ECO:0000318"/>
    <property type="project" value="GO_Central"/>
</dbReference>
<dbReference type="SMART" id="SM00129">
    <property type="entry name" value="KISc"/>
    <property type="match status" value="1"/>
</dbReference>
<dbReference type="Gramene" id="EFJ18241">
    <property type="protein sequence ID" value="EFJ18241"/>
    <property type="gene ID" value="SELMODRAFT_112954"/>
</dbReference>
<dbReference type="Pfam" id="PF00225">
    <property type="entry name" value="Kinesin"/>
    <property type="match status" value="1"/>
</dbReference>
<dbReference type="OMA" id="QFFRTCG"/>
<dbReference type="InterPro" id="IPR027417">
    <property type="entry name" value="P-loop_NTPase"/>
</dbReference>
<dbReference type="GO" id="GO:0003777">
    <property type="term" value="F:microtubule motor activity"/>
    <property type="evidence" value="ECO:0000318"/>
    <property type="project" value="GO_Central"/>
</dbReference>
<evidence type="ECO:0000256" key="2">
    <source>
        <dbReference type="ARBA" id="ARBA00022840"/>
    </source>
</evidence>
<evidence type="ECO:0000313" key="7">
    <source>
        <dbReference type="EMBL" id="EFJ18241.1"/>
    </source>
</evidence>
<dbReference type="PANTHER" id="PTHR47969">
    <property type="entry name" value="CHROMOSOME-ASSOCIATED KINESIN KIF4A-RELATED"/>
    <property type="match status" value="1"/>
</dbReference>
<dbReference type="AlphaFoldDB" id="D8S0R9"/>
<accession>D8S0R9</accession>
<dbReference type="InterPro" id="IPR027640">
    <property type="entry name" value="Kinesin-like_fam"/>
</dbReference>
<dbReference type="PROSITE" id="PS00411">
    <property type="entry name" value="KINESIN_MOTOR_1"/>
    <property type="match status" value="1"/>
</dbReference>
<dbReference type="GO" id="GO:0005524">
    <property type="term" value="F:ATP binding"/>
    <property type="evidence" value="ECO:0007669"/>
    <property type="project" value="UniProtKB-UniRule"/>
</dbReference>
<keyword evidence="5" id="KW-0493">Microtubule</keyword>
<dbReference type="Gramene" id="EFJ21979">
    <property type="protein sequence ID" value="EFJ21979"/>
    <property type="gene ID" value="SELMODRAFT_105868"/>
</dbReference>
<dbReference type="KEGG" id="smo:SELMODRAFT_105868"/>
<dbReference type="Gene3D" id="3.40.850.10">
    <property type="entry name" value="Kinesin motor domain"/>
    <property type="match status" value="1"/>
</dbReference>
<dbReference type="Proteomes" id="UP000001514">
    <property type="component" value="Unassembled WGS sequence"/>
</dbReference>
<dbReference type="PANTHER" id="PTHR47969:SF29">
    <property type="entry name" value="KINESIN-LIKE PROTEIN"/>
    <property type="match status" value="1"/>
</dbReference>
<comment type="similarity">
    <text evidence="4 5">Belongs to the TRAFAC class myosin-kinesin ATPase superfamily. Kinesin family.</text>
</comment>
<reference evidence="8 9" key="1">
    <citation type="journal article" date="2011" name="Science">
        <title>The Selaginella genome identifies genetic changes associated with the evolution of vascular plants.</title>
        <authorList>
            <person name="Banks J.A."/>
            <person name="Nishiyama T."/>
            <person name="Hasebe M."/>
            <person name="Bowman J.L."/>
            <person name="Gribskov M."/>
            <person name="dePamphilis C."/>
            <person name="Albert V.A."/>
            <person name="Aono N."/>
            <person name="Aoyama T."/>
            <person name="Ambrose B.A."/>
            <person name="Ashton N.W."/>
            <person name="Axtell M.J."/>
            <person name="Barker E."/>
            <person name="Barker M.S."/>
            <person name="Bennetzen J.L."/>
            <person name="Bonawitz N.D."/>
            <person name="Chapple C."/>
            <person name="Cheng C."/>
            <person name="Correa L.G."/>
            <person name="Dacre M."/>
            <person name="DeBarry J."/>
            <person name="Dreyer I."/>
            <person name="Elias M."/>
            <person name="Engstrom E.M."/>
            <person name="Estelle M."/>
            <person name="Feng L."/>
            <person name="Finet C."/>
            <person name="Floyd S.K."/>
            <person name="Frommer W.B."/>
            <person name="Fujita T."/>
            <person name="Gramzow L."/>
            <person name="Gutensohn M."/>
            <person name="Harholt J."/>
            <person name="Hattori M."/>
            <person name="Heyl A."/>
            <person name="Hirai T."/>
            <person name="Hiwatashi Y."/>
            <person name="Ishikawa M."/>
            <person name="Iwata M."/>
            <person name="Karol K.G."/>
            <person name="Koehler B."/>
            <person name="Kolukisaoglu U."/>
            <person name="Kubo M."/>
            <person name="Kurata T."/>
            <person name="Lalonde S."/>
            <person name="Li K."/>
            <person name="Li Y."/>
            <person name="Litt A."/>
            <person name="Lyons E."/>
            <person name="Manning G."/>
            <person name="Maruyama T."/>
            <person name="Michael T.P."/>
            <person name="Mikami K."/>
            <person name="Miyazaki S."/>
            <person name="Morinaga S."/>
            <person name="Murata T."/>
            <person name="Mueller-Roeber B."/>
            <person name="Nelson D.R."/>
            <person name="Obara M."/>
            <person name="Oguri Y."/>
            <person name="Olmstead R.G."/>
            <person name="Onodera N."/>
            <person name="Petersen B.L."/>
            <person name="Pils B."/>
            <person name="Prigge M."/>
            <person name="Rensing S.A."/>
            <person name="Riano-Pachon D.M."/>
            <person name="Roberts A.W."/>
            <person name="Sato Y."/>
            <person name="Scheller H.V."/>
            <person name="Schulz B."/>
            <person name="Schulz C."/>
            <person name="Shakirov E.V."/>
            <person name="Shibagaki N."/>
            <person name="Shinohara N."/>
            <person name="Shippen D.E."/>
            <person name="Soerensen I."/>
            <person name="Sotooka R."/>
            <person name="Sugimoto N."/>
            <person name="Sugita M."/>
            <person name="Sumikawa N."/>
            <person name="Tanurdzic M."/>
            <person name="Theissen G."/>
            <person name="Ulvskov P."/>
            <person name="Wakazuki S."/>
            <person name="Weng J.K."/>
            <person name="Willats W.W."/>
            <person name="Wipf D."/>
            <person name="Wolf P.G."/>
            <person name="Yang L."/>
            <person name="Zimmer A.D."/>
            <person name="Zhu Q."/>
            <person name="Mitros T."/>
            <person name="Hellsten U."/>
            <person name="Loque D."/>
            <person name="Otillar R."/>
            <person name="Salamov A."/>
            <person name="Schmutz J."/>
            <person name="Shapiro H."/>
            <person name="Lindquist E."/>
            <person name="Lucas S."/>
            <person name="Rokhsar D."/>
            <person name="Grigoriev I.V."/>
        </authorList>
    </citation>
    <scope>NUCLEOTIDE SEQUENCE [LARGE SCALE GENOMIC DNA]</scope>
</reference>
<gene>
    <name evidence="8" type="ORF">SELMODRAFT_105868</name>
    <name evidence="7" type="ORF">SELMODRAFT_112954</name>
</gene>
<dbReference type="KEGG" id="smo:SELMODRAFT_112954"/>
<dbReference type="CDD" id="cd00106">
    <property type="entry name" value="KISc"/>
    <property type="match status" value="1"/>
</dbReference>
<organism evidence="9">
    <name type="scientific">Selaginella moellendorffii</name>
    <name type="common">Spikemoss</name>
    <dbReference type="NCBI Taxonomy" id="88036"/>
    <lineage>
        <taxon>Eukaryota</taxon>
        <taxon>Viridiplantae</taxon>
        <taxon>Streptophyta</taxon>
        <taxon>Embryophyta</taxon>
        <taxon>Tracheophyta</taxon>
        <taxon>Lycopodiopsida</taxon>
        <taxon>Selaginellales</taxon>
        <taxon>Selaginellaceae</taxon>
        <taxon>Selaginella</taxon>
    </lineage>
</organism>
<dbReference type="EMBL" id="GL377597">
    <property type="protein sequence ID" value="EFJ21979.1"/>
    <property type="molecule type" value="Genomic_DNA"/>
</dbReference>
<keyword evidence="1 4" id="KW-0547">Nucleotide-binding</keyword>
<evidence type="ECO:0000313" key="8">
    <source>
        <dbReference type="EMBL" id="EFJ21979.1"/>
    </source>
</evidence>
<dbReference type="InterPro" id="IPR001752">
    <property type="entry name" value="Kinesin_motor_dom"/>
</dbReference>
<evidence type="ECO:0000256" key="4">
    <source>
        <dbReference type="PROSITE-ProRule" id="PRU00283"/>
    </source>
</evidence>
<dbReference type="InterPro" id="IPR019821">
    <property type="entry name" value="Kinesin_motor_CS"/>
</dbReference>
<dbReference type="eggNOG" id="KOG4280">
    <property type="taxonomic scope" value="Eukaryota"/>
</dbReference>
<name>D8S0R9_SELML</name>
<keyword evidence="2 4" id="KW-0067">ATP-binding</keyword>
<evidence type="ECO:0000259" key="6">
    <source>
        <dbReference type="PROSITE" id="PS50067"/>
    </source>
</evidence>
<dbReference type="InParanoid" id="D8S0R9"/>
<dbReference type="GO" id="GO:0008017">
    <property type="term" value="F:microtubule binding"/>
    <property type="evidence" value="ECO:0000318"/>
    <property type="project" value="GO_Central"/>
</dbReference>
<evidence type="ECO:0000313" key="9">
    <source>
        <dbReference type="Proteomes" id="UP000001514"/>
    </source>
</evidence>
<sequence>MRKLLDSVLDGYSSTVMAYGQTGSGKTYTMCGRQEITEGGVIARSVRYIFEAIRRRTVLDDQKTYSLRASYFEIYNEQVHDLLREECSPREVRWNQSDGFHVEGLLVVDCETVEDVFAVVNEGAKNRKVGSHNQNKDSSRSHCIMTLYVDSISSMGDGPILLRHGRLLFVDLAGSERLKKTKSSGDMLKETGSINRSLFTLGKVISALSEGKKEEIVPYRESMLTKLIMESLGGSSLGLMIACVSPATTVVDQTLSTLHYATCAKQIVNIPSVKMDEKDRVRMTSFPTGKLTDVFMFRRS</sequence>
<evidence type="ECO:0000256" key="5">
    <source>
        <dbReference type="RuleBase" id="RU000394"/>
    </source>
</evidence>
<feature type="binding site" evidence="4">
    <location>
        <begin position="20"/>
        <end position="27"/>
    </location>
    <ligand>
        <name>ATP</name>
        <dbReference type="ChEBI" id="CHEBI:30616"/>
    </ligand>
</feature>
<dbReference type="GO" id="GO:0016887">
    <property type="term" value="F:ATP hydrolysis activity"/>
    <property type="evidence" value="ECO:0000318"/>
    <property type="project" value="GO_Central"/>
</dbReference>
<feature type="domain" description="Kinesin motor" evidence="6">
    <location>
        <begin position="1"/>
        <end position="267"/>
    </location>
</feature>
<evidence type="ECO:0000256" key="1">
    <source>
        <dbReference type="ARBA" id="ARBA00022741"/>
    </source>
</evidence>
<dbReference type="PROSITE" id="PS50067">
    <property type="entry name" value="KINESIN_MOTOR_2"/>
    <property type="match status" value="1"/>
</dbReference>
<dbReference type="HOGENOM" id="CLU_001485_2_0_1"/>
<protein>
    <recommendedName>
        <fullName evidence="5">Kinesin-like protein</fullName>
    </recommendedName>
</protein>
<keyword evidence="9" id="KW-1185">Reference proteome</keyword>
<dbReference type="GO" id="GO:0005871">
    <property type="term" value="C:kinesin complex"/>
    <property type="evidence" value="ECO:0000318"/>
    <property type="project" value="GO_Central"/>
</dbReference>
<keyword evidence="3 4" id="KW-0505">Motor protein</keyword>
<dbReference type="STRING" id="88036.D8S0R9"/>
<dbReference type="InterPro" id="IPR036961">
    <property type="entry name" value="Kinesin_motor_dom_sf"/>
</dbReference>
<dbReference type="GO" id="GO:0005737">
    <property type="term" value="C:cytoplasm"/>
    <property type="evidence" value="ECO:0000318"/>
    <property type="project" value="GO_Central"/>
</dbReference>